<protein>
    <submittedName>
        <fullName evidence="1">NF038215 family lipoprotein</fullName>
    </submittedName>
</protein>
<proteinExistence type="predicted"/>
<dbReference type="EMBL" id="CP071770">
    <property type="protein sequence ID" value="QTD62519.1"/>
    <property type="molecule type" value="Genomic_DNA"/>
</dbReference>
<evidence type="ECO:0000313" key="1">
    <source>
        <dbReference type="EMBL" id="QTD62519.1"/>
    </source>
</evidence>
<dbReference type="NCBIfam" id="NF038215">
    <property type="entry name" value="acineto_lipo_PV"/>
    <property type="match status" value="1"/>
</dbReference>
<dbReference type="GeneID" id="64223680"/>
<accession>A0ABX7TFL9</accession>
<keyword evidence="1" id="KW-0449">Lipoprotein</keyword>
<evidence type="ECO:0000313" key="2">
    <source>
        <dbReference type="Proteomes" id="UP000663954"/>
    </source>
</evidence>
<organism evidence="1 2">
    <name type="scientific">Acinetobacter towneri</name>
    <dbReference type="NCBI Taxonomy" id="202956"/>
    <lineage>
        <taxon>Bacteria</taxon>
        <taxon>Pseudomonadati</taxon>
        <taxon>Pseudomonadota</taxon>
        <taxon>Gammaproteobacteria</taxon>
        <taxon>Moraxellales</taxon>
        <taxon>Moraxellaceae</taxon>
        <taxon>Acinetobacter</taxon>
    </lineage>
</organism>
<name>A0ABX7TFL9_9GAMM</name>
<sequence length="69" mass="7675">MSFFSHQWCSVFLLGVVVGLCGCDAASVQKTQTQNSQKIETRGMIMVGMPVHEHDYQLVTTSSRKIAKK</sequence>
<keyword evidence="2" id="KW-1185">Reference proteome</keyword>
<dbReference type="Proteomes" id="UP000663954">
    <property type="component" value="Chromosome"/>
</dbReference>
<dbReference type="RefSeq" id="WP_178867172.1">
    <property type="nucleotide sequence ID" value="NZ_CP071766.1"/>
</dbReference>
<reference evidence="1 2" key="1">
    <citation type="journal article" date="2020" name="Front. Cell. Infect. Microbiol.">
        <title>Characterization of Three Porcine Acinetobacter towneri Strains Co-Harboring tet(X3) and bla OXA-58.</title>
        <authorList>
            <person name="Ma J."/>
            <person name="Wang J."/>
            <person name="Feng J."/>
            <person name="Liu Y."/>
            <person name="Yang B."/>
            <person name="Li R."/>
            <person name="Bai L."/>
            <person name="He T."/>
            <person name="Wang X."/>
            <person name="Yang Z."/>
        </authorList>
    </citation>
    <scope>NUCLEOTIDE SEQUENCE [LARGE SCALE GENOMIC DNA]</scope>
    <source>
        <strain evidence="1 2">GX5</strain>
    </source>
</reference>
<gene>
    <name evidence="1" type="ORF">J4G45_04905</name>
</gene>